<dbReference type="InterPro" id="IPR011447">
    <property type="entry name" value="DUF1552"/>
</dbReference>
<dbReference type="EMBL" id="UINC01006545">
    <property type="protein sequence ID" value="SVA28173.1"/>
    <property type="molecule type" value="Genomic_DNA"/>
</dbReference>
<gene>
    <name evidence="1" type="ORF">METZ01_LOCUS81027</name>
</gene>
<evidence type="ECO:0008006" key="2">
    <source>
        <dbReference type="Google" id="ProtNLM"/>
    </source>
</evidence>
<organism evidence="1">
    <name type="scientific">marine metagenome</name>
    <dbReference type="NCBI Taxonomy" id="408172"/>
    <lineage>
        <taxon>unclassified sequences</taxon>
        <taxon>metagenomes</taxon>
        <taxon>ecological metagenomes</taxon>
    </lineage>
</organism>
<protein>
    <recommendedName>
        <fullName evidence="2">DUF1552 domain-containing protein</fullName>
    </recommendedName>
</protein>
<accession>A0A381UMX9</accession>
<sequence>MLESMNPVRALAGAASAKLPVRMAFLFVPNGVHMQEWKPSATGADHDLPRILKPLSPVKRDLCVLSGLTQDKGRSNGDGPGDHARCAGVFLTGVQPLKSEGSEIRAGVSVDQFAAQKIGHKTRFASLELGTERGRQSGKCDSGYSCAYSNNVSWRDGATPMAKETNPRLVFERLFGNGPKSERNESLARRQRYQKSILDFVLEDARSLTRKVSGNDRQKLDEYLAAVREIEQRIEWTEGESASKSSVLAGLGKPEGVPDSYQEHIRLMGDMMILAFQTDVTRVSTFMLANAGSNRSYRPIGVNEGHHSLSHHQNNRDKLEKISRINTFHVEQLSYMLQKMKSIPEGDGSLLDNCMIVYGSGISDGNRHNNENLPIVLAGRGGGWIRPGRHIQYSGDTPLNNLFVTMLNQAGATTDSFNDSTGKLPFLS</sequence>
<name>A0A381UMX9_9ZZZZ</name>
<reference evidence="1" key="1">
    <citation type="submission" date="2018-05" db="EMBL/GenBank/DDBJ databases">
        <authorList>
            <person name="Lanie J.A."/>
            <person name="Ng W.-L."/>
            <person name="Kazmierczak K.M."/>
            <person name="Andrzejewski T.M."/>
            <person name="Davidsen T.M."/>
            <person name="Wayne K.J."/>
            <person name="Tettelin H."/>
            <person name="Glass J.I."/>
            <person name="Rusch D."/>
            <person name="Podicherti R."/>
            <person name="Tsui H.-C.T."/>
            <person name="Winkler M.E."/>
        </authorList>
    </citation>
    <scope>NUCLEOTIDE SEQUENCE</scope>
</reference>
<evidence type="ECO:0000313" key="1">
    <source>
        <dbReference type="EMBL" id="SVA28173.1"/>
    </source>
</evidence>
<dbReference type="Pfam" id="PF07586">
    <property type="entry name" value="HXXSHH"/>
    <property type="match status" value="1"/>
</dbReference>
<proteinExistence type="predicted"/>
<dbReference type="AlphaFoldDB" id="A0A381UMX9"/>